<evidence type="ECO:0000313" key="4">
    <source>
        <dbReference type="Proteomes" id="UP000481852"/>
    </source>
</evidence>
<dbReference type="Proteomes" id="UP000481852">
    <property type="component" value="Unassembled WGS sequence"/>
</dbReference>
<name>A0A6L5X6H8_9FIRM</name>
<feature type="region of interest" description="Disordered" evidence="2">
    <location>
        <begin position="114"/>
        <end position="138"/>
    </location>
</feature>
<comment type="caution">
    <text evidence="3">The sequence shown here is derived from an EMBL/GenBank/DDBJ whole genome shotgun (WGS) entry which is preliminary data.</text>
</comment>
<dbReference type="RefSeq" id="WP_154522841.1">
    <property type="nucleotide sequence ID" value="NZ_JAQYJL010000017.1"/>
</dbReference>
<reference evidence="3 4" key="1">
    <citation type="submission" date="2019-08" db="EMBL/GenBank/DDBJ databases">
        <title>In-depth cultivation of the pig gut microbiome towards novel bacterial diversity and tailored functional studies.</title>
        <authorList>
            <person name="Wylensek D."/>
            <person name="Hitch T.C.A."/>
            <person name="Clavel T."/>
        </authorList>
    </citation>
    <scope>NUCLEOTIDE SEQUENCE [LARGE SCALE GENOMIC DNA]</scope>
    <source>
        <strain evidence="3 4">Oil+RF-744-WCA-WT-11</strain>
    </source>
</reference>
<dbReference type="AlphaFoldDB" id="A0A6L5X6H8"/>
<dbReference type="GO" id="GO:0051536">
    <property type="term" value="F:iron-sulfur cluster binding"/>
    <property type="evidence" value="ECO:0007669"/>
    <property type="project" value="InterPro"/>
</dbReference>
<evidence type="ECO:0000256" key="2">
    <source>
        <dbReference type="SAM" id="MobiDB-lite"/>
    </source>
</evidence>
<evidence type="ECO:0000256" key="1">
    <source>
        <dbReference type="ARBA" id="ARBA00023002"/>
    </source>
</evidence>
<dbReference type="Gene3D" id="3.10.20.440">
    <property type="entry name" value="2Fe-2S iron-sulphur cluster binding domain, sarcosine oxidase, alpha subunit, N-terminal domain"/>
    <property type="match status" value="1"/>
</dbReference>
<accession>A0A6L5X6H8</accession>
<dbReference type="GO" id="GO:0016491">
    <property type="term" value="F:oxidoreductase activity"/>
    <property type="evidence" value="ECO:0007669"/>
    <property type="project" value="UniProtKB-KW"/>
</dbReference>
<dbReference type="InterPro" id="IPR036010">
    <property type="entry name" value="2Fe-2S_ferredoxin-like_sf"/>
</dbReference>
<gene>
    <name evidence="3" type="ORF">FYJ35_02810</name>
</gene>
<proteinExistence type="predicted"/>
<protein>
    <submittedName>
        <fullName evidence="3">(2Fe-2S)-binding protein</fullName>
    </submittedName>
</protein>
<dbReference type="EMBL" id="VULZ01000002">
    <property type="protein sequence ID" value="MSS13982.1"/>
    <property type="molecule type" value="Genomic_DNA"/>
</dbReference>
<keyword evidence="1" id="KW-0560">Oxidoreductase</keyword>
<evidence type="ECO:0000313" key="3">
    <source>
        <dbReference type="EMBL" id="MSS13982.1"/>
    </source>
</evidence>
<dbReference type="Pfam" id="PF13510">
    <property type="entry name" value="Fer2_4"/>
    <property type="match status" value="1"/>
</dbReference>
<dbReference type="SUPFAM" id="SSF54292">
    <property type="entry name" value="2Fe-2S ferredoxin-like"/>
    <property type="match status" value="1"/>
</dbReference>
<organism evidence="3 4">
    <name type="scientific">Porcincola intestinalis</name>
    <dbReference type="NCBI Taxonomy" id="2606632"/>
    <lineage>
        <taxon>Bacteria</taxon>
        <taxon>Bacillati</taxon>
        <taxon>Bacillota</taxon>
        <taxon>Clostridia</taxon>
        <taxon>Lachnospirales</taxon>
        <taxon>Lachnospiraceae</taxon>
        <taxon>Porcincola</taxon>
    </lineage>
</organism>
<keyword evidence="4" id="KW-1185">Reference proteome</keyword>
<dbReference type="InterPro" id="IPR042204">
    <property type="entry name" value="2Fe-2S-bd_N"/>
</dbReference>
<sequence>MDRIQNHPILGESPVGKSVTFTYDGRVLTGYEGEPIAMALKVNGIMIHRYTAKRHEPRGIFCDIGRCTDCVMVVDGQPNVRTCITPLRAGMKVETQYGAGAEPFPENAEDAMRFVRDERGSHPISEDAGKDAREEKHS</sequence>